<dbReference type="FunFam" id="3.30.450.50:FF:000011">
    <property type="entry name" value="Vesicle-associated membrane protein 714"/>
    <property type="match status" value="1"/>
</dbReference>
<keyword evidence="3" id="KW-0813">Transport</keyword>
<dbReference type="PROSITE" id="PS50859">
    <property type="entry name" value="LONGIN"/>
    <property type="match status" value="1"/>
</dbReference>
<evidence type="ECO:0000256" key="1">
    <source>
        <dbReference type="ARBA" id="ARBA00004409"/>
    </source>
</evidence>
<dbReference type="CDD" id="cd00590">
    <property type="entry name" value="RRM_SF"/>
    <property type="match status" value="1"/>
</dbReference>
<evidence type="ECO:0000259" key="18">
    <source>
        <dbReference type="PROSITE" id="PS50892"/>
    </source>
</evidence>
<feature type="transmembrane region" description="Helical" evidence="15">
    <location>
        <begin position="743"/>
        <end position="768"/>
    </location>
</feature>
<comment type="similarity">
    <text evidence="2">Belongs to the synaptobrevin family.</text>
</comment>
<gene>
    <name evidence="19" type="primary">LIF2</name>
    <name evidence="19" type="ORF">SDJN03_29390</name>
</gene>
<keyword evidence="6" id="KW-0653">Protein transport</keyword>
<comment type="function">
    <text evidence="11">Involved in the targeting and/or fusion of transport vesicles to their target membrane.</text>
</comment>
<evidence type="ECO:0000313" key="19">
    <source>
        <dbReference type="EMBL" id="KAG6570475.1"/>
    </source>
</evidence>
<dbReference type="InterPro" id="IPR001388">
    <property type="entry name" value="Synaptobrevin-like"/>
</dbReference>
<dbReference type="InterPro" id="IPR010908">
    <property type="entry name" value="Longin_dom"/>
</dbReference>
<dbReference type="PROSITE" id="PS50102">
    <property type="entry name" value="RRM"/>
    <property type="match status" value="3"/>
</dbReference>
<keyword evidence="7 15" id="KW-1133">Transmembrane helix</keyword>
<dbReference type="FunFam" id="3.30.70.330:FF:000259">
    <property type="entry name" value="RNA-binding (RRM/RBD/RNP motifs) family protein"/>
    <property type="match status" value="1"/>
</dbReference>
<keyword evidence="19" id="KW-0687">Ribonucleoprotein</keyword>
<evidence type="ECO:0000256" key="4">
    <source>
        <dbReference type="ARBA" id="ARBA00022692"/>
    </source>
</evidence>
<evidence type="ECO:0000256" key="7">
    <source>
        <dbReference type="ARBA" id="ARBA00022989"/>
    </source>
</evidence>
<dbReference type="GO" id="GO:0003723">
    <property type="term" value="F:RNA binding"/>
    <property type="evidence" value="ECO:0007669"/>
    <property type="project" value="UniProtKB-UniRule"/>
</dbReference>
<feature type="region of interest" description="Disordered" evidence="14">
    <location>
        <begin position="1"/>
        <end position="158"/>
    </location>
</feature>
<keyword evidence="20" id="KW-1185">Reference proteome</keyword>
<accession>A0AAV6LSY6</accession>
<name>A0AAV6LSY6_9ROSI</name>
<dbReference type="Pfam" id="PF00076">
    <property type="entry name" value="RRM_1"/>
    <property type="match status" value="3"/>
</dbReference>
<dbReference type="PROSITE" id="PS00417">
    <property type="entry name" value="SYNAPTOBREVIN"/>
    <property type="match status" value="1"/>
</dbReference>
<dbReference type="Pfam" id="PF13774">
    <property type="entry name" value="Longin"/>
    <property type="match status" value="1"/>
</dbReference>
<feature type="domain" description="RRM" evidence="16">
    <location>
        <begin position="346"/>
        <end position="424"/>
    </location>
</feature>
<dbReference type="FunFam" id="3.30.70.330:FF:000518">
    <property type="entry name" value="RNA-binding (RRM/RBD/RNP motifs) family protein"/>
    <property type="match status" value="1"/>
</dbReference>
<feature type="compositionally biased region" description="Low complexity" evidence="14">
    <location>
        <begin position="27"/>
        <end position="37"/>
    </location>
</feature>
<feature type="compositionally biased region" description="Basic and acidic residues" evidence="14">
    <location>
        <begin position="65"/>
        <end position="85"/>
    </location>
</feature>
<evidence type="ECO:0000256" key="13">
    <source>
        <dbReference type="PROSITE-ProRule" id="PRU00290"/>
    </source>
</evidence>
<dbReference type="CDD" id="cd14824">
    <property type="entry name" value="Longin"/>
    <property type="match status" value="1"/>
</dbReference>
<feature type="domain" description="RRM" evidence="16">
    <location>
        <begin position="172"/>
        <end position="250"/>
    </location>
</feature>
<dbReference type="InterPro" id="IPR000504">
    <property type="entry name" value="RRM_dom"/>
</dbReference>
<dbReference type="InterPro" id="IPR042855">
    <property type="entry name" value="V_SNARE_CC"/>
</dbReference>
<dbReference type="Pfam" id="PF00957">
    <property type="entry name" value="Synaptobrevin"/>
    <property type="match status" value="1"/>
</dbReference>
<evidence type="ECO:0000256" key="5">
    <source>
        <dbReference type="ARBA" id="ARBA00022884"/>
    </source>
</evidence>
<dbReference type="GO" id="GO:0016192">
    <property type="term" value="P:vesicle-mediated transport"/>
    <property type="evidence" value="ECO:0007669"/>
    <property type="project" value="InterPro"/>
</dbReference>
<reference evidence="19 20" key="1">
    <citation type="journal article" date="2021" name="Hortic Res">
        <title>The domestication of Cucurbita argyrosperma as revealed by the genome of its wild relative.</title>
        <authorList>
            <person name="Barrera-Redondo J."/>
            <person name="Sanchez-de la Vega G."/>
            <person name="Aguirre-Liguori J.A."/>
            <person name="Castellanos-Morales G."/>
            <person name="Gutierrez-Guerrero Y.T."/>
            <person name="Aguirre-Dugua X."/>
            <person name="Aguirre-Planter E."/>
            <person name="Tenaillon M.I."/>
            <person name="Lira-Saade R."/>
            <person name="Eguiarte L.E."/>
        </authorList>
    </citation>
    <scope>NUCLEOTIDE SEQUENCE [LARGE SCALE GENOMIC DNA]</scope>
    <source>
        <strain evidence="19">JBR-2021</strain>
    </source>
</reference>
<evidence type="ECO:0000259" key="17">
    <source>
        <dbReference type="PROSITE" id="PS50859"/>
    </source>
</evidence>
<keyword evidence="5 12" id="KW-0694">RNA-binding</keyword>
<dbReference type="FunFam" id="1.20.5.110:FF:000004">
    <property type="entry name" value="Vesicle-associated membrane protein 7"/>
    <property type="match status" value="1"/>
</dbReference>
<comment type="subcellular location">
    <subcellularLocation>
        <location evidence="1">Golgi apparatus membrane</location>
        <topology evidence="1">Single-pass type IV membrane protein</topology>
    </subcellularLocation>
</comment>
<protein>
    <submittedName>
        <fullName evidence="19">Heterogeneous nuclear ribonucleoprotein Q</fullName>
    </submittedName>
</protein>
<organism evidence="19 20">
    <name type="scientific">Cucurbita argyrosperma subsp. sororia</name>
    <dbReference type="NCBI Taxonomy" id="37648"/>
    <lineage>
        <taxon>Eukaryota</taxon>
        <taxon>Viridiplantae</taxon>
        <taxon>Streptophyta</taxon>
        <taxon>Embryophyta</taxon>
        <taxon>Tracheophyta</taxon>
        <taxon>Spermatophyta</taxon>
        <taxon>Magnoliopsida</taxon>
        <taxon>eudicotyledons</taxon>
        <taxon>Gunneridae</taxon>
        <taxon>Pentapetalae</taxon>
        <taxon>rosids</taxon>
        <taxon>fabids</taxon>
        <taxon>Cucurbitales</taxon>
        <taxon>Cucurbitaceae</taxon>
        <taxon>Cucurbiteae</taxon>
        <taxon>Cucurbita</taxon>
    </lineage>
</organism>
<feature type="domain" description="RRM" evidence="16">
    <location>
        <begin position="252"/>
        <end position="334"/>
    </location>
</feature>
<evidence type="ECO:0000256" key="15">
    <source>
        <dbReference type="SAM" id="Phobius"/>
    </source>
</evidence>
<feature type="non-terminal residue" evidence="19">
    <location>
        <position position="1"/>
    </location>
</feature>
<dbReference type="GO" id="GO:1990904">
    <property type="term" value="C:ribonucleoprotein complex"/>
    <property type="evidence" value="ECO:0007669"/>
    <property type="project" value="UniProtKB-KW"/>
</dbReference>
<dbReference type="PROSITE" id="PS50892">
    <property type="entry name" value="V_SNARE"/>
    <property type="match status" value="1"/>
</dbReference>
<dbReference type="Proteomes" id="UP000685013">
    <property type="component" value="Chromosome 20"/>
</dbReference>
<comment type="caution">
    <text evidence="19">The sequence shown here is derived from an EMBL/GenBank/DDBJ whole genome shotgun (WGS) entry which is preliminary data.</text>
</comment>
<evidence type="ECO:0000256" key="8">
    <source>
        <dbReference type="ARBA" id="ARBA00023034"/>
    </source>
</evidence>
<feature type="compositionally biased region" description="Gly residues" evidence="14">
    <location>
        <begin position="517"/>
        <end position="527"/>
    </location>
</feature>
<evidence type="ECO:0000256" key="14">
    <source>
        <dbReference type="SAM" id="MobiDB-lite"/>
    </source>
</evidence>
<evidence type="ECO:0000256" key="12">
    <source>
        <dbReference type="PROSITE-ProRule" id="PRU00176"/>
    </source>
</evidence>
<keyword evidence="8" id="KW-0333">Golgi apparatus</keyword>
<evidence type="ECO:0000256" key="10">
    <source>
        <dbReference type="ARBA" id="ARBA00023136"/>
    </source>
</evidence>
<feature type="region of interest" description="Disordered" evidence="14">
    <location>
        <begin position="423"/>
        <end position="442"/>
    </location>
</feature>
<feature type="domain" description="V-SNARE coiled-coil homology" evidence="18">
    <location>
        <begin position="679"/>
        <end position="739"/>
    </location>
</feature>
<feature type="compositionally biased region" description="Low complexity" evidence="14">
    <location>
        <begin position="428"/>
        <end position="439"/>
    </location>
</feature>
<dbReference type="AlphaFoldDB" id="A0AAV6LSY6"/>
<dbReference type="FunFam" id="3.30.70.330:FF:000990">
    <property type="entry name" value="RNA recognition motif-containing protein"/>
    <property type="match status" value="1"/>
</dbReference>
<dbReference type="PANTHER" id="PTHR21245">
    <property type="entry name" value="HETEROGENEOUS NUCLEAR RIBONUCLEOPROTEIN"/>
    <property type="match status" value="1"/>
</dbReference>
<dbReference type="SMART" id="SM01270">
    <property type="entry name" value="Longin"/>
    <property type="match status" value="1"/>
</dbReference>
<feature type="domain" description="Longin" evidence="17">
    <location>
        <begin position="560"/>
        <end position="664"/>
    </location>
</feature>
<dbReference type="SMART" id="SM00360">
    <property type="entry name" value="RRM"/>
    <property type="match status" value="3"/>
</dbReference>
<evidence type="ECO:0000256" key="2">
    <source>
        <dbReference type="ARBA" id="ARBA00008025"/>
    </source>
</evidence>
<dbReference type="CDD" id="cd15843">
    <property type="entry name" value="R-SNARE"/>
    <property type="match status" value="1"/>
</dbReference>
<evidence type="ECO:0000256" key="11">
    <source>
        <dbReference type="ARBA" id="ARBA00037493"/>
    </source>
</evidence>
<evidence type="ECO:0000256" key="9">
    <source>
        <dbReference type="ARBA" id="ARBA00023054"/>
    </source>
</evidence>
<keyword evidence="9 13" id="KW-0175">Coiled coil</keyword>
<dbReference type="GO" id="GO:0000139">
    <property type="term" value="C:Golgi membrane"/>
    <property type="evidence" value="ECO:0007669"/>
    <property type="project" value="UniProtKB-SubCell"/>
</dbReference>
<evidence type="ECO:0000259" key="16">
    <source>
        <dbReference type="PROSITE" id="PS50102"/>
    </source>
</evidence>
<proteinExistence type="inferred from homology"/>
<feature type="region of interest" description="Disordered" evidence="14">
    <location>
        <begin position="502"/>
        <end position="545"/>
    </location>
</feature>
<dbReference type="GO" id="GO:0015031">
    <property type="term" value="P:protein transport"/>
    <property type="evidence" value="ECO:0007669"/>
    <property type="project" value="UniProtKB-KW"/>
</dbReference>
<keyword evidence="10 15" id="KW-0472">Membrane</keyword>
<feature type="compositionally biased region" description="Acidic residues" evidence="14">
    <location>
        <begin position="86"/>
        <end position="140"/>
    </location>
</feature>
<keyword evidence="4 15" id="KW-0812">Transmembrane</keyword>
<dbReference type="SMART" id="SM00361">
    <property type="entry name" value="RRM_1"/>
    <property type="match status" value="2"/>
</dbReference>
<evidence type="ECO:0000313" key="20">
    <source>
        <dbReference type="Proteomes" id="UP000685013"/>
    </source>
</evidence>
<dbReference type="InterPro" id="IPR003954">
    <property type="entry name" value="RRM_euk-type"/>
</dbReference>
<dbReference type="EMBL" id="JAGKQH010000020">
    <property type="protein sequence ID" value="KAG6570475.1"/>
    <property type="molecule type" value="Genomic_DNA"/>
</dbReference>
<sequence length="773" mass="85959">MANRASIRSLSCDGVNDPSSLKEESRSSSLSSFAEFSQRASLGLHRLTNKMPSGKGNASSIARPVEPEKQNESEKPVDSDERVDLDVDNDPEEVMEEDVEYEEVEEEEEVEEIEVEEEEEEEEEEEGEEEDVEEVEDDGNNDNRINGQNEIDNDEDEKKKHAELLALPPHGSEVYVGGIPHDSSEEDLRQFCEPIGEVTEVRVMRSKESNENKGFAFVTYRSVELASKAIDELNNTEFKGKKIKCSSSQAKHRLFIGNVPRSWGEEDLKKVVKDIGPGVTAVELVKDMKNTSNNRGFAFVDYYNHACAEYSRQKMMNPTFKLDDNAPTVSWADPKNADSSAASQVKAVYVKNLPKNVTQEQLKRLFDHHGKITKVVLPPAKAGQEKNRIGFVHFSERSSAMKALKNTEKYELDGQLLECSLAKPQADQKSGGSNSQKSGLLPNYPPRVGYGFVGGPYGAVNAGYGASGFGQPLIYGRGPTPAGMAMMPMLLPDGRIGYVLQQPGSQMLTPPPHPRSGGNGGGSGSKNGGSSSRGRHTHDNSSHGRRRFRELNKMAILYAVVARGTVILAEFSAVTGNTGAVARRILEKLPNEADSRLCFSQERYIFHILRSDGLTFLCMANDSFGRRIPFSYLEDIHMRFMKNYGRVAQYAPAYAMNDEFSRVLHQQMEFFSSNLSADTLNRVRGEVNEIRTIMVDNIEKILERGDRIELLVDKTATMQDGAFHFKKQSKRLRRALWMKNAKLLALMTCLIVVLLYAIVAAFCGGITLSSCRS</sequence>
<evidence type="ECO:0000256" key="6">
    <source>
        <dbReference type="ARBA" id="ARBA00022927"/>
    </source>
</evidence>
<evidence type="ECO:0000256" key="3">
    <source>
        <dbReference type="ARBA" id="ARBA00022448"/>
    </source>
</evidence>